<evidence type="ECO:0000313" key="1">
    <source>
        <dbReference type="EMBL" id="PJE75576.1"/>
    </source>
</evidence>
<reference evidence="1 2" key="1">
    <citation type="submission" date="2017-09" db="EMBL/GenBank/DDBJ databases">
        <title>Depth-based differentiation of microbial function through sediment-hosted aquifers and enrichment of novel symbionts in the deep terrestrial subsurface.</title>
        <authorList>
            <person name="Probst A.J."/>
            <person name="Ladd B."/>
            <person name="Jarett J.K."/>
            <person name="Geller-Mcgrath D.E."/>
            <person name="Sieber C.M."/>
            <person name="Emerson J.B."/>
            <person name="Anantharaman K."/>
            <person name="Thomas B.C."/>
            <person name="Malmstrom R."/>
            <person name="Stieglmeier M."/>
            <person name="Klingl A."/>
            <person name="Woyke T."/>
            <person name="Ryan C.M."/>
            <person name="Banfield J.F."/>
        </authorList>
    </citation>
    <scope>NUCLEOTIDE SEQUENCE [LARGE SCALE GENOMIC DNA]</scope>
    <source>
        <strain evidence="1">CG10_big_fil_rev_8_21_14_0_10_48_11</strain>
    </source>
</reference>
<evidence type="ECO:0008006" key="3">
    <source>
        <dbReference type="Google" id="ProtNLM"/>
    </source>
</evidence>
<accession>A0A2M8LDX6</accession>
<proteinExistence type="predicted"/>
<dbReference type="Proteomes" id="UP000231152">
    <property type="component" value="Unassembled WGS sequence"/>
</dbReference>
<dbReference type="EMBL" id="PFET01000013">
    <property type="protein sequence ID" value="PJE75576.1"/>
    <property type="molecule type" value="Genomic_DNA"/>
</dbReference>
<sequence>MLKVSEAVAKYVYDSEVVLSTLASRQLNLTAYARSIRADIEKAIKKPVKLGSIVTALSRLAGDLPKAKAIVPVITLHDIAIRSGLCELVFNRTGENILALRKVYTDRRLRTDELLAVSLGTGEVTIIATAAAVVHLQRAFGTEKPKAKISGLGSLTVRFSQDYIKTPNIIFALVRSLAIRQINIVEIISTYTELTFILEEAVITSALDVIAAEFIGPLRTS</sequence>
<protein>
    <recommendedName>
        <fullName evidence="3">Aspartate kinase</fullName>
    </recommendedName>
</protein>
<gene>
    <name evidence="1" type="ORF">COV04_04075</name>
</gene>
<name>A0A2M8LDX6_9BACT</name>
<organism evidence="1 2">
    <name type="scientific">Candidatus Uhrbacteria bacterium CG10_big_fil_rev_8_21_14_0_10_48_11</name>
    <dbReference type="NCBI Taxonomy" id="1975037"/>
    <lineage>
        <taxon>Bacteria</taxon>
        <taxon>Candidatus Uhriibacteriota</taxon>
    </lineage>
</organism>
<evidence type="ECO:0000313" key="2">
    <source>
        <dbReference type="Proteomes" id="UP000231152"/>
    </source>
</evidence>
<comment type="caution">
    <text evidence="1">The sequence shown here is derived from an EMBL/GenBank/DDBJ whole genome shotgun (WGS) entry which is preliminary data.</text>
</comment>
<dbReference type="AlphaFoldDB" id="A0A2M8LDX6"/>